<sequence>MFADASSRAEIPPEPAGRSNLRLAFLSLLHPLSTLFAP</sequence>
<dbReference type="AlphaFoldDB" id="A0A0J1B437"/>
<evidence type="ECO:0000313" key="2">
    <source>
        <dbReference type="Proteomes" id="UP000036367"/>
    </source>
</evidence>
<dbReference type="Proteomes" id="UP000036367">
    <property type="component" value="Unassembled WGS sequence"/>
</dbReference>
<reference evidence="1" key="1">
    <citation type="submission" date="2015-05" db="EMBL/GenBank/DDBJ databases">
        <title>Permanent draft genome of Rhodopirellula islandicus K833.</title>
        <authorList>
            <person name="Kizina J."/>
            <person name="Richter M."/>
            <person name="Glockner F.O."/>
            <person name="Harder J."/>
        </authorList>
    </citation>
    <scope>NUCLEOTIDE SEQUENCE [LARGE SCALE GENOMIC DNA]</scope>
    <source>
        <strain evidence="1">K833</strain>
    </source>
</reference>
<name>A0A0J1B437_RHOIS</name>
<accession>A0A0J1B437</accession>
<dbReference type="STRING" id="595434.RISK_006825"/>
<dbReference type="PATRIC" id="fig|595434.4.peg.6498"/>
<protein>
    <submittedName>
        <fullName evidence="1">Uncharacterized protein</fullName>
    </submittedName>
</protein>
<dbReference type="EMBL" id="LECT01000055">
    <property type="protein sequence ID" value="KLU01256.1"/>
    <property type="molecule type" value="Genomic_DNA"/>
</dbReference>
<comment type="caution">
    <text evidence="1">The sequence shown here is derived from an EMBL/GenBank/DDBJ whole genome shotgun (WGS) entry which is preliminary data.</text>
</comment>
<proteinExistence type="predicted"/>
<organism evidence="1 2">
    <name type="scientific">Rhodopirellula islandica</name>
    <dbReference type="NCBI Taxonomy" id="595434"/>
    <lineage>
        <taxon>Bacteria</taxon>
        <taxon>Pseudomonadati</taxon>
        <taxon>Planctomycetota</taxon>
        <taxon>Planctomycetia</taxon>
        <taxon>Pirellulales</taxon>
        <taxon>Pirellulaceae</taxon>
        <taxon>Rhodopirellula</taxon>
    </lineage>
</organism>
<gene>
    <name evidence="1" type="ORF">RISK_006825</name>
</gene>
<keyword evidence="2" id="KW-1185">Reference proteome</keyword>
<evidence type="ECO:0000313" key="1">
    <source>
        <dbReference type="EMBL" id="KLU01256.1"/>
    </source>
</evidence>